<dbReference type="Proteomes" id="UP000032564">
    <property type="component" value="Unassembled WGS sequence"/>
</dbReference>
<evidence type="ECO:0000313" key="2">
    <source>
        <dbReference type="Proteomes" id="UP000032564"/>
    </source>
</evidence>
<dbReference type="EMBL" id="JWIT01000007">
    <property type="protein sequence ID" value="KJF73185.1"/>
    <property type="molecule type" value="Genomic_DNA"/>
</dbReference>
<proteinExistence type="predicted"/>
<name>A0ABR5D7Y3_9HYPH</name>
<sequence>MSAEIFILPVRKPPVRLVFSAGGPRKTESDAFVERQLAEANSHLIGAQSDIAHAFKVVTNGRTLPEHDATMMGDTLESVLRAAVPLLNLSGASNRDRDLSRAIRQWLQVNGSLDHD</sequence>
<evidence type="ECO:0000313" key="1">
    <source>
        <dbReference type="EMBL" id="KJF73185.1"/>
    </source>
</evidence>
<organism evidence="1 2">
    <name type="scientific">Agrobacterium arsenijevicii</name>
    <dbReference type="NCBI Taxonomy" id="1585697"/>
    <lineage>
        <taxon>Bacteria</taxon>
        <taxon>Pseudomonadati</taxon>
        <taxon>Pseudomonadota</taxon>
        <taxon>Alphaproteobacteria</taxon>
        <taxon>Hyphomicrobiales</taxon>
        <taxon>Rhizobiaceae</taxon>
        <taxon>Rhizobium/Agrobacterium group</taxon>
        <taxon>Agrobacterium</taxon>
    </lineage>
</organism>
<keyword evidence="2" id="KW-1185">Reference proteome</keyword>
<gene>
    <name evidence="1" type="ORF">RP75_13395</name>
</gene>
<protein>
    <submittedName>
        <fullName evidence="1">Uncharacterized protein</fullName>
    </submittedName>
</protein>
<dbReference type="RefSeq" id="WP_045019076.1">
    <property type="nucleotide sequence ID" value="NZ_CP166105.1"/>
</dbReference>
<reference evidence="1 2" key="1">
    <citation type="submission" date="2014-12" db="EMBL/GenBank/DDBJ databases">
        <authorList>
            <person name="Kuzmanovic N."/>
            <person name="Pulawska J."/>
            <person name="Obradovic A."/>
        </authorList>
    </citation>
    <scope>NUCLEOTIDE SEQUENCE [LARGE SCALE GENOMIC DNA]</scope>
    <source>
        <strain evidence="1 2">KFB 330</strain>
    </source>
</reference>
<comment type="caution">
    <text evidence="1">The sequence shown here is derived from an EMBL/GenBank/DDBJ whole genome shotgun (WGS) entry which is preliminary data.</text>
</comment>
<accession>A0ABR5D7Y3</accession>